<evidence type="ECO:0000256" key="18">
    <source>
        <dbReference type="ARBA" id="ARBA00023242"/>
    </source>
</evidence>
<feature type="domain" description="Nucleoporin NSP1-like C-terminal" evidence="24">
    <location>
        <begin position="1"/>
        <end position="102"/>
    </location>
</feature>
<keyword evidence="5" id="KW-0813">Transport</keyword>
<evidence type="ECO:0000256" key="17">
    <source>
        <dbReference type="ARBA" id="ARBA00023212"/>
    </source>
</evidence>
<dbReference type="FunFam" id="1.20.5.170:FF:000045">
    <property type="entry name" value="nuclear pore glycoprotein p62"/>
    <property type="match status" value="1"/>
</dbReference>
<evidence type="ECO:0000256" key="22">
    <source>
        <dbReference type="ARBA" id="ARBA00081791"/>
    </source>
</evidence>
<evidence type="ECO:0000256" key="13">
    <source>
        <dbReference type="ARBA" id="ARBA00023054"/>
    </source>
</evidence>
<evidence type="ECO:0000256" key="15">
    <source>
        <dbReference type="ARBA" id="ARBA00023157"/>
    </source>
</evidence>
<evidence type="ECO:0000256" key="1">
    <source>
        <dbReference type="ARBA" id="ARBA00004300"/>
    </source>
</evidence>
<evidence type="ECO:0000256" key="12">
    <source>
        <dbReference type="ARBA" id="ARBA00023010"/>
    </source>
</evidence>
<evidence type="ECO:0000256" key="4">
    <source>
        <dbReference type="ARBA" id="ARBA00005911"/>
    </source>
</evidence>
<evidence type="ECO:0000259" key="24">
    <source>
        <dbReference type="Pfam" id="PF05064"/>
    </source>
</evidence>
<dbReference type="GO" id="GO:0005543">
    <property type="term" value="F:phospholipid binding"/>
    <property type="evidence" value="ECO:0007669"/>
    <property type="project" value="TreeGrafter"/>
</dbReference>
<keyword evidence="15" id="KW-1015">Disulfide bond</keyword>
<dbReference type="OMA" id="YHMAENI"/>
<evidence type="ECO:0000256" key="3">
    <source>
        <dbReference type="ARBA" id="ARBA00004647"/>
    </source>
</evidence>
<gene>
    <name evidence="25" type="primary">NUP62CL</name>
</gene>
<keyword evidence="26" id="KW-1185">Reference proteome</keyword>
<reference evidence="25" key="2">
    <citation type="submission" date="2025-09" db="UniProtKB">
        <authorList>
            <consortium name="Ensembl"/>
        </authorList>
    </citation>
    <scope>IDENTIFICATION</scope>
</reference>
<keyword evidence="7" id="KW-0597">Phosphoprotein</keyword>
<evidence type="ECO:0000313" key="25">
    <source>
        <dbReference type="Ensembl" id="ENSSSUP00005022790.1"/>
    </source>
</evidence>
<dbReference type="InterPro" id="IPR026010">
    <property type="entry name" value="NSP1/NUP62"/>
</dbReference>
<keyword evidence="8" id="KW-0677">Repeat</keyword>
<accession>A0A673UNM9</accession>
<evidence type="ECO:0000256" key="23">
    <source>
        <dbReference type="SAM" id="Coils"/>
    </source>
</evidence>
<evidence type="ECO:0000256" key="8">
    <source>
        <dbReference type="ARBA" id="ARBA00022737"/>
    </source>
</evidence>
<dbReference type="GO" id="GO:0005813">
    <property type="term" value="C:centrosome"/>
    <property type="evidence" value="ECO:0007669"/>
    <property type="project" value="UniProtKB-SubCell"/>
</dbReference>
<comment type="subcellular location">
    <subcellularLocation>
        <location evidence="1">Cytoplasm</location>
        <location evidence="1">Cytoskeleton</location>
        <location evidence="1">Microtubule organizing center</location>
        <location evidence="1">Centrosome</location>
    </subcellularLocation>
    <subcellularLocation>
        <location evidence="3">Cytoplasm</location>
        <location evidence="3">Cytoskeleton</location>
        <location evidence="3">Spindle pole</location>
    </subcellularLocation>
    <subcellularLocation>
        <location evidence="2">Nucleus</location>
        <location evidence="2">Nuclear pore complex</location>
    </subcellularLocation>
</comment>
<dbReference type="GO" id="GO:0044613">
    <property type="term" value="C:nuclear pore central transport channel"/>
    <property type="evidence" value="ECO:0007669"/>
    <property type="project" value="TreeGrafter"/>
</dbReference>
<organism evidence="25 26">
    <name type="scientific">Suricata suricatta</name>
    <name type="common">Meerkat</name>
    <dbReference type="NCBI Taxonomy" id="37032"/>
    <lineage>
        <taxon>Eukaryota</taxon>
        <taxon>Metazoa</taxon>
        <taxon>Chordata</taxon>
        <taxon>Craniata</taxon>
        <taxon>Vertebrata</taxon>
        <taxon>Euteleostomi</taxon>
        <taxon>Mammalia</taxon>
        <taxon>Eutheria</taxon>
        <taxon>Laurasiatheria</taxon>
        <taxon>Carnivora</taxon>
        <taxon>Feliformia</taxon>
        <taxon>Herpestidae</taxon>
        <taxon>Suricata</taxon>
    </lineage>
</organism>
<dbReference type="GO" id="GO:0000922">
    <property type="term" value="C:spindle pole"/>
    <property type="evidence" value="ECO:0007669"/>
    <property type="project" value="UniProtKB-SubCell"/>
</dbReference>
<evidence type="ECO:0000256" key="20">
    <source>
        <dbReference type="ARBA" id="ARBA00070660"/>
    </source>
</evidence>
<dbReference type="PANTHER" id="PTHR12084">
    <property type="entry name" value="NUCLEAR PORE GLYCOPROTEIN P62-RELATED"/>
    <property type="match status" value="1"/>
</dbReference>
<name>A0A673UNM9_SURSU</name>
<dbReference type="GO" id="GO:0031965">
    <property type="term" value="C:nuclear membrane"/>
    <property type="evidence" value="ECO:0007669"/>
    <property type="project" value="UniProtKB-ARBA"/>
</dbReference>
<evidence type="ECO:0000256" key="7">
    <source>
        <dbReference type="ARBA" id="ARBA00022553"/>
    </source>
</evidence>
<evidence type="ECO:0000256" key="9">
    <source>
        <dbReference type="ARBA" id="ARBA00022816"/>
    </source>
</evidence>
<dbReference type="Ensembl" id="ENSSSUT00005026105.1">
    <property type="protein sequence ID" value="ENSSSUP00005022790.1"/>
    <property type="gene ID" value="ENSSSUG00005014881.1"/>
</dbReference>
<evidence type="ECO:0000313" key="26">
    <source>
        <dbReference type="Proteomes" id="UP000472268"/>
    </source>
</evidence>
<keyword evidence="18" id="KW-0539">Nucleus</keyword>
<comment type="function">
    <text evidence="19">Essential component of the nuclear pore complex. The N-terminal is probably involved in nucleocytoplasmic transport. The C-terminal is involved in protein-protein interaction probably via coiled-coil formation, promotes its association with centrosomes and may function in anchorage of p62 to the pore complex. Plays a role in mitotic cell cycle progression by regulating centrosome segregation, centriole maturation and spindle orientation. It might be involved in protein recruitment to the centrosome after nuclear breakdown.</text>
</comment>
<evidence type="ECO:0000256" key="21">
    <source>
        <dbReference type="ARBA" id="ARBA00077062"/>
    </source>
</evidence>
<reference evidence="25" key="1">
    <citation type="submission" date="2025-08" db="UniProtKB">
        <authorList>
            <consortium name="Ensembl"/>
        </authorList>
    </citation>
    <scope>IDENTIFICATION</scope>
</reference>
<evidence type="ECO:0000256" key="10">
    <source>
        <dbReference type="ARBA" id="ARBA00022927"/>
    </source>
</evidence>
<dbReference type="Gene3D" id="1.20.5.170">
    <property type="match status" value="1"/>
</dbReference>
<evidence type="ECO:0000256" key="6">
    <source>
        <dbReference type="ARBA" id="ARBA00022490"/>
    </source>
</evidence>
<dbReference type="GO" id="GO:0051028">
    <property type="term" value="P:mRNA transport"/>
    <property type="evidence" value="ECO:0007669"/>
    <property type="project" value="UniProtKB-KW"/>
</dbReference>
<keyword evidence="13 23" id="KW-0175">Coiled coil</keyword>
<dbReference type="AlphaFoldDB" id="A0A673UNM9"/>
<keyword evidence="14" id="KW-0906">Nuclear pore complex</keyword>
<dbReference type="GO" id="GO:0006606">
    <property type="term" value="P:protein import into nucleus"/>
    <property type="evidence" value="ECO:0007669"/>
    <property type="project" value="TreeGrafter"/>
</dbReference>
<dbReference type="GO" id="GO:0017056">
    <property type="term" value="F:structural constituent of nuclear pore"/>
    <property type="evidence" value="ECO:0007669"/>
    <property type="project" value="InterPro"/>
</dbReference>
<sequence length="192" mass="22429">MTYGQLDSLINKWSLDLEDEEKYFLHQVTQVNAWDRILTENGEKITTLHGEVEKVKLDQKRLEQELDYILSQQKELEDLLTPLEEFVKDQTGSAYLQHEDEEPGKIYKLAENIDAQLKQMAQDLKDIIENLNIFGSPAVITDLLQQICKILKAHMDSLQWINENSGGCLFVHEEEQRERERERENPKQALCS</sequence>
<keyword evidence="10" id="KW-0653">Protein transport</keyword>
<evidence type="ECO:0000256" key="14">
    <source>
        <dbReference type="ARBA" id="ARBA00023132"/>
    </source>
</evidence>
<proteinExistence type="inferred from homology"/>
<dbReference type="Proteomes" id="UP000472268">
    <property type="component" value="Unplaced"/>
</dbReference>
<dbReference type="Pfam" id="PF05064">
    <property type="entry name" value="Nsp1_C"/>
    <property type="match status" value="1"/>
</dbReference>
<dbReference type="GO" id="GO:0006405">
    <property type="term" value="P:RNA export from nucleus"/>
    <property type="evidence" value="ECO:0007669"/>
    <property type="project" value="TreeGrafter"/>
</dbReference>
<dbReference type="InterPro" id="IPR007758">
    <property type="entry name" value="Nucleoporin_NSP1_C"/>
</dbReference>
<evidence type="ECO:0000256" key="2">
    <source>
        <dbReference type="ARBA" id="ARBA00004567"/>
    </source>
</evidence>
<keyword evidence="12" id="KW-0811">Translocation</keyword>
<evidence type="ECO:0000256" key="19">
    <source>
        <dbReference type="ARBA" id="ARBA00056849"/>
    </source>
</evidence>
<evidence type="ECO:0000256" key="16">
    <source>
        <dbReference type="ARBA" id="ARBA00023180"/>
    </source>
</evidence>
<evidence type="ECO:0000256" key="11">
    <source>
        <dbReference type="ARBA" id="ARBA00022990"/>
    </source>
</evidence>
<keyword evidence="11" id="KW-0007">Acetylation</keyword>
<evidence type="ECO:0000256" key="5">
    <source>
        <dbReference type="ARBA" id="ARBA00022448"/>
    </source>
</evidence>
<keyword evidence="16" id="KW-0325">Glycoprotein</keyword>
<keyword evidence="17" id="KW-0206">Cytoskeleton</keyword>
<dbReference type="PANTHER" id="PTHR12084:SF0">
    <property type="entry name" value="NUCLEAR PORE GLYCOPROTEIN P62"/>
    <property type="match status" value="1"/>
</dbReference>
<comment type="similarity">
    <text evidence="4">Belongs to the nucleoporin NSP1/NUP62 family.</text>
</comment>
<keyword evidence="9" id="KW-0509">mRNA transport</keyword>
<feature type="coiled-coil region" evidence="23">
    <location>
        <begin position="45"/>
        <end position="79"/>
    </location>
</feature>
<keyword evidence="6" id="KW-0963">Cytoplasm</keyword>
<protein>
    <recommendedName>
        <fullName evidence="20">Nuclear pore glycoprotein p62</fullName>
    </recommendedName>
    <alternativeName>
        <fullName evidence="21">62 kDa nucleoporin</fullName>
    </alternativeName>
    <alternativeName>
        <fullName evidence="22">Nucleoporin Nup62</fullName>
    </alternativeName>
</protein>